<dbReference type="AlphaFoldDB" id="A0A6A6QTG2"/>
<protein>
    <recommendedName>
        <fullName evidence="5">Zn(2)-C6 fungal-type domain-containing protein</fullName>
    </recommendedName>
</protein>
<dbReference type="InterPro" id="IPR007219">
    <property type="entry name" value="XnlR_reg_dom"/>
</dbReference>
<dbReference type="GO" id="GO:0006351">
    <property type="term" value="P:DNA-templated transcription"/>
    <property type="evidence" value="ECO:0007669"/>
    <property type="project" value="InterPro"/>
</dbReference>
<evidence type="ECO:0000313" key="6">
    <source>
        <dbReference type="EMBL" id="KAF2495469.1"/>
    </source>
</evidence>
<dbReference type="PROSITE" id="PS50048">
    <property type="entry name" value="ZN2_CY6_FUNGAL_2"/>
    <property type="match status" value="1"/>
</dbReference>
<keyword evidence="7" id="KW-1185">Reference proteome</keyword>
<dbReference type="Pfam" id="PF04082">
    <property type="entry name" value="Fungal_trans"/>
    <property type="match status" value="1"/>
</dbReference>
<feature type="region of interest" description="Disordered" evidence="4">
    <location>
        <begin position="166"/>
        <end position="190"/>
    </location>
</feature>
<evidence type="ECO:0000313" key="7">
    <source>
        <dbReference type="Proteomes" id="UP000799750"/>
    </source>
</evidence>
<dbReference type="Proteomes" id="UP000799750">
    <property type="component" value="Unassembled WGS sequence"/>
</dbReference>
<sequence length="677" mass="76254">MKDFKETDIDAFQCDNCRTRKIKCDKSTPCSSCKASKTACRTTQERRDPRQRVLISSQYEKKIDRIEDRLVSIERMLRMLTTDMTATQHNSPDSGISVAPASHAYEEANPPLDDEVPFEGDTSLNAHTVFASRLLEQKVGSDGFTGQNPEMVAALSSLRNIVSKEFTEAETGQSGDTPRSNAGKPRQTSIERPPRHLVLEFLKSADANLNGLGYCFFPFLTGHRLRDICLTVYDNEHCSTTTHVLFYGGLHTAFVDYLMVMHDDAVEKQYGPLAALCRRNFESLLLNLPLLMPATIENVQALLLGACHYMELSKPSSCWTLTAHAASLSQSLGCHRISSMNNDPEDVKEMKMFLFWSIYTIDKSLSLRLGRSSTIRDDEISVPQPSPGGSSPAIWQEMVCYWCKFARVQGQVYDQLYSPAAFAASDEERIERAKVLVIKIGEVNKSNQSKLTKDPIPEDARNIFSYADQVTMYSTLTLIYRAIPPRFNDISNTFSTECIESARAAIRQHLECADQYKNKHPEYWAGYIGWAVMNAPFTPFLVLFCHVITVYDQADLQLLGSFVDTLHSYTKTSVNTEKLRRLFDVFYRVAKVYMESKTQDLYGPQLAGTAIPPSNEFMDVGYGAEFDAYLSQLGMAPNPVYPNTAQENDSTNLQEWFSGNQYIMGLLEQDLTNIDMP</sequence>
<dbReference type="PANTHER" id="PTHR46910">
    <property type="entry name" value="TRANSCRIPTION FACTOR PDR1"/>
    <property type="match status" value="1"/>
</dbReference>
<evidence type="ECO:0000256" key="2">
    <source>
        <dbReference type="ARBA" id="ARBA00023242"/>
    </source>
</evidence>
<reference evidence="6" key="1">
    <citation type="journal article" date="2020" name="Stud. Mycol.">
        <title>101 Dothideomycetes genomes: a test case for predicting lifestyles and emergence of pathogens.</title>
        <authorList>
            <person name="Haridas S."/>
            <person name="Albert R."/>
            <person name="Binder M."/>
            <person name="Bloem J."/>
            <person name="Labutti K."/>
            <person name="Salamov A."/>
            <person name="Andreopoulos B."/>
            <person name="Baker S."/>
            <person name="Barry K."/>
            <person name="Bills G."/>
            <person name="Bluhm B."/>
            <person name="Cannon C."/>
            <person name="Castanera R."/>
            <person name="Culley D."/>
            <person name="Daum C."/>
            <person name="Ezra D."/>
            <person name="Gonzalez J."/>
            <person name="Henrissat B."/>
            <person name="Kuo A."/>
            <person name="Liang C."/>
            <person name="Lipzen A."/>
            <person name="Lutzoni F."/>
            <person name="Magnuson J."/>
            <person name="Mondo S."/>
            <person name="Nolan M."/>
            <person name="Ohm R."/>
            <person name="Pangilinan J."/>
            <person name="Park H.-J."/>
            <person name="Ramirez L."/>
            <person name="Alfaro M."/>
            <person name="Sun H."/>
            <person name="Tritt A."/>
            <person name="Yoshinaga Y."/>
            <person name="Zwiers L.-H."/>
            <person name="Turgeon B."/>
            <person name="Goodwin S."/>
            <person name="Spatafora J."/>
            <person name="Crous P."/>
            <person name="Grigoriev I."/>
        </authorList>
    </citation>
    <scope>NUCLEOTIDE SEQUENCE</scope>
    <source>
        <strain evidence="6">CBS 269.34</strain>
    </source>
</reference>
<dbReference type="CDD" id="cd12148">
    <property type="entry name" value="fungal_TF_MHR"/>
    <property type="match status" value="1"/>
</dbReference>
<keyword evidence="2" id="KW-0539">Nucleus</keyword>
<feature type="compositionally biased region" description="Polar residues" evidence="4">
    <location>
        <begin position="170"/>
        <end position="190"/>
    </location>
</feature>
<organism evidence="6 7">
    <name type="scientific">Lophium mytilinum</name>
    <dbReference type="NCBI Taxonomy" id="390894"/>
    <lineage>
        <taxon>Eukaryota</taxon>
        <taxon>Fungi</taxon>
        <taxon>Dikarya</taxon>
        <taxon>Ascomycota</taxon>
        <taxon>Pezizomycotina</taxon>
        <taxon>Dothideomycetes</taxon>
        <taxon>Pleosporomycetidae</taxon>
        <taxon>Mytilinidiales</taxon>
        <taxon>Mytilinidiaceae</taxon>
        <taxon>Lophium</taxon>
    </lineage>
</organism>
<dbReference type="InterPro" id="IPR001138">
    <property type="entry name" value="Zn2Cys6_DnaBD"/>
</dbReference>
<dbReference type="GO" id="GO:0003677">
    <property type="term" value="F:DNA binding"/>
    <property type="evidence" value="ECO:0007669"/>
    <property type="project" value="InterPro"/>
</dbReference>
<evidence type="ECO:0000256" key="1">
    <source>
        <dbReference type="ARBA" id="ARBA00022723"/>
    </source>
</evidence>
<evidence type="ECO:0000256" key="3">
    <source>
        <dbReference type="SAM" id="Coils"/>
    </source>
</evidence>
<dbReference type="InterPro" id="IPR050987">
    <property type="entry name" value="AtrR-like"/>
</dbReference>
<dbReference type="CDD" id="cd00067">
    <property type="entry name" value="GAL4"/>
    <property type="match status" value="1"/>
</dbReference>
<feature type="domain" description="Zn(2)-C6 fungal-type" evidence="5">
    <location>
        <begin position="13"/>
        <end position="42"/>
    </location>
</feature>
<dbReference type="SUPFAM" id="SSF57701">
    <property type="entry name" value="Zn2/Cys6 DNA-binding domain"/>
    <property type="match status" value="1"/>
</dbReference>
<evidence type="ECO:0000256" key="4">
    <source>
        <dbReference type="SAM" id="MobiDB-lite"/>
    </source>
</evidence>
<keyword evidence="3" id="KW-0175">Coiled coil</keyword>
<accession>A0A6A6QTG2</accession>
<dbReference type="EMBL" id="MU004189">
    <property type="protein sequence ID" value="KAF2495469.1"/>
    <property type="molecule type" value="Genomic_DNA"/>
</dbReference>
<dbReference type="SMART" id="SM00906">
    <property type="entry name" value="Fungal_trans"/>
    <property type="match status" value="1"/>
</dbReference>
<dbReference type="Gene3D" id="4.10.240.10">
    <property type="entry name" value="Zn(2)-C6 fungal-type DNA-binding domain"/>
    <property type="match status" value="1"/>
</dbReference>
<name>A0A6A6QTG2_9PEZI</name>
<dbReference type="GO" id="GO:0000981">
    <property type="term" value="F:DNA-binding transcription factor activity, RNA polymerase II-specific"/>
    <property type="evidence" value="ECO:0007669"/>
    <property type="project" value="InterPro"/>
</dbReference>
<dbReference type="GO" id="GO:0008270">
    <property type="term" value="F:zinc ion binding"/>
    <property type="evidence" value="ECO:0007669"/>
    <property type="project" value="InterPro"/>
</dbReference>
<proteinExistence type="predicted"/>
<evidence type="ECO:0000259" key="5">
    <source>
        <dbReference type="PROSITE" id="PS50048"/>
    </source>
</evidence>
<gene>
    <name evidence="6" type="ORF">BU16DRAFT_461129</name>
</gene>
<dbReference type="InterPro" id="IPR036864">
    <property type="entry name" value="Zn2-C6_fun-type_DNA-bd_sf"/>
</dbReference>
<dbReference type="OrthoDB" id="103819at2759"/>
<dbReference type="PANTHER" id="PTHR46910:SF5">
    <property type="entry name" value="ZN(II)2CYS6 TRANSCRIPTION FACTOR (EUROFUNG)"/>
    <property type="match status" value="1"/>
</dbReference>
<feature type="coiled-coil region" evidence="3">
    <location>
        <begin position="56"/>
        <end position="83"/>
    </location>
</feature>
<dbReference type="Pfam" id="PF00172">
    <property type="entry name" value="Zn_clus"/>
    <property type="match status" value="1"/>
</dbReference>
<keyword evidence="1" id="KW-0479">Metal-binding</keyword>